<gene>
    <name evidence="11" type="ORF">SAMN03080599_02465</name>
</gene>
<dbReference type="Proteomes" id="UP000199208">
    <property type="component" value="Unassembled WGS sequence"/>
</dbReference>
<keyword evidence="1" id="KW-0540">Nuclease</keyword>
<keyword evidence="4" id="KW-0378">Hydrolase</keyword>
<evidence type="ECO:0000256" key="3">
    <source>
        <dbReference type="ARBA" id="ARBA00022763"/>
    </source>
</evidence>
<dbReference type="SUPFAM" id="SSF52540">
    <property type="entry name" value="P-loop containing nucleoside triphosphate hydrolases"/>
    <property type="match status" value="1"/>
</dbReference>
<dbReference type="InterPro" id="IPR014017">
    <property type="entry name" value="DNA_helicase_UvrD-like_C"/>
</dbReference>
<accession>A0A1G5S370</accession>
<dbReference type="InterPro" id="IPR049035">
    <property type="entry name" value="ADDB_N"/>
</dbReference>
<dbReference type="EMBL" id="FMWL01000014">
    <property type="protein sequence ID" value="SCZ80825.1"/>
    <property type="molecule type" value="Genomic_DNA"/>
</dbReference>
<evidence type="ECO:0000256" key="5">
    <source>
        <dbReference type="ARBA" id="ARBA00022806"/>
    </source>
</evidence>
<dbReference type="PROSITE" id="PS51217">
    <property type="entry name" value="UVRD_HELICASE_CTER"/>
    <property type="match status" value="1"/>
</dbReference>
<dbReference type="InterPro" id="IPR038726">
    <property type="entry name" value="PDDEXK_AddAB-type"/>
</dbReference>
<dbReference type="Gene3D" id="3.40.50.300">
    <property type="entry name" value="P-loop containing nucleotide triphosphate hydrolases"/>
    <property type="match status" value="4"/>
</dbReference>
<evidence type="ECO:0000313" key="11">
    <source>
        <dbReference type="EMBL" id="SCZ80825.1"/>
    </source>
</evidence>
<dbReference type="PANTHER" id="PTHR30591">
    <property type="entry name" value="RECBCD ENZYME SUBUNIT RECC"/>
    <property type="match status" value="1"/>
</dbReference>
<dbReference type="GO" id="GO:0006310">
    <property type="term" value="P:DNA recombination"/>
    <property type="evidence" value="ECO:0007669"/>
    <property type="project" value="TreeGrafter"/>
</dbReference>
<dbReference type="PANTHER" id="PTHR30591:SF1">
    <property type="entry name" value="RECBCD ENZYME SUBUNIT RECC"/>
    <property type="match status" value="1"/>
</dbReference>
<sequence>MIQVVTGRSGSGKTKRIYDFLARQERSPKAAEGSLWLIVPEQFTLQAERELVGFHNLEGLLNVQVLSFRKLVDKVLESTEASQQQYLDELGRHMLLKRILLESADSLKAYQTAHRKTGFISMMGDFIAELKRSGIGPEKLKSAGEGLPKLTAAKINDIALVYERFEALKSEALMDEEDRYDLAASRLHALAGMKGATLCIDGFSGFTGQEFKLIESLARVCKSVKVALTLDPGHLTQTGIFLATAETYRRLEAIAEETGCGFSAETMSSAEEPTNALEHIEKALFEYPQVIYEGTAEGVALMTFDTTWDEAEYVALEIGRLVVEKGYRYQDIAVVSNAPDIYDDLLARVFEQYKIPSFHDKRRDIVGNPLARLILAMLEAYQKDFPAAPLFKAVKTGLTEIDRDAWEKLEIYALENGIRGKRWKQPVEDETLEPLREALASVIEQFEAAFKALDTAAGYSESLYRWLTTAGIRERYEALTQEIRLQNGFEAAFETIQGWNMISDLLDQIVSVSPETSLKLSDYRAILEAGFAAYETGMLPQDFNTVLIGKIEHSRSHPIKALFLVGAADGILPSNRDGSGLLTDDEKLSLRAAQLELKSVSDYLSMNEAFSIYLAMAKPTSALYISCAFADGMGKSMRPTYLLDQLQTLIPDLKLRHVRLDELAPSARASNYDAVIAPITRQLRAWLDGRQSQPALEWAAMLNHFESKPDFEARARRLKRAFHHNNRPKPLSRASTEALFGMPLTTSVSRLERFAACPFKHFVDFGLRPVRVVPYEVDLPEVGRLFHSAVETFALRAFADGSEASLMSQEAVAALMDQIVDENVAGYSRTVFANSERNRYVLRRVKRTSTRAAMTILDHLNHSHFKPRAFELAFSANRPDSLPPILIELADGQRILLEGRIDRIDVCETEEGMAFVQIVDYKSGSETLDLSKIHHGLQLQLVAYMDAVLSDPALLTTLPEVAPGGLFYFKIDDPMVDLESVREEDVERELLKKLKLNGLVIGGLEMARRLDTTLDDESKSLRIPFELKRDGTPTAGSGVLESSTFESLRRFVRHKIAALGEDILKGEIDVAPYRFGTRTACDYCDLMGICQFDLTYGGNRYRNLKKLKGTTWIETCGGPEADNLSEPGCCEETGDGEGSE</sequence>
<evidence type="ECO:0000313" key="12">
    <source>
        <dbReference type="Proteomes" id="UP000199208"/>
    </source>
</evidence>
<evidence type="ECO:0000259" key="10">
    <source>
        <dbReference type="PROSITE" id="PS51217"/>
    </source>
</evidence>
<evidence type="ECO:0000256" key="1">
    <source>
        <dbReference type="ARBA" id="ARBA00022722"/>
    </source>
</evidence>
<dbReference type="Gene3D" id="3.90.320.10">
    <property type="match status" value="1"/>
</dbReference>
<keyword evidence="7" id="KW-0067">ATP-binding</keyword>
<reference evidence="11 12" key="1">
    <citation type="submission" date="2016-10" db="EMBL/GenBank/DDBJ databases">
        <authorList>
            <person name="de Groot N.N."/>
        </authorList>
    </citation>
    <scope>NUCLEOTIDE SEQUENCE [LARGE SCALE GENOMIC DNA]</scope>
    <source>
        <strain evidence="11 12">DSM 2784</strain>
    </source>
</reference>
<dbReference type="GO" id="GO:0004386">
    <property type="term" value="F:helicase activity"/>
    <property type="evidence" value="ECO:0007669"/>
    <property type="project" value="UniProtKB-KW"/>
</dbReference>
<evidence type="ECO:0000256" key="7">
    <source>
        <dbReference type="ARBA" id="ARBA00022840"/>
    </source>
</evidence>
<evidence type="ECO:0000256" key="2">
    <source>
        <dbReference type="ARBA" id="ARBA00022741"/>
    </source>
</evidence>
<keyword evidence="2" id="KW-0547">Nucleotide-binding</keyword>
<organism evidence="11 12">
    <name type="scientific">Acidaminobacter hydrogenoformans DSM 2784</name>
    <dbReference type="NCBI Taxonomy" id="1120920"/>
    <lineage>
        <taxon>Bacteria</taxon>
        <taxon>Bacillati</taxon>
        <taxon>Bacillota</taxon>
        <taxon>Clostridia</taxon>
        <taxon>Peptostreptococcales</taxon>
        <taxon>Acidaminobacteraceae</taxon>
        <taxon>Acidaminobacter</taxon>
    </lineage>
</organism>
<keyword evidence="12" id="KW-1185">Reference proteome</keyword>
<dbReference type="InterPro" id="IPR027417">
    <property type="entry name" value="P-loop_NTPase"/>
</dbReference>
<dbReference type="InterPro" id="IPR011604">
    <property type="entry name" value="PDDEXK-like_dom_sf"/>
</dbReference>
<dbReference type="AlphaFoldDB" id="A0A1G5S370"/>
<evidence type="ECO:0000256" key="6">
    <source>
        <dbReference type="ARBA" id="ARBA00022839"/>
    </source>
</evidence>
<name>A0A1G5S370_9FIRM</name>
<dbReference type="RefSeq" id="WP_092591942.1">
    <property type="nucleotide sequence ID" value="NZ_FMWL01000014.1"/>
</dbReference>
<dbReference type="GO" id="GO:0003677">
    <property type="term" value="F:DNA binding"/>
    <property type="evidence" value="ECO:0007669"/>
    <property type="project" value="UniProtKB-KW"/>
</dbReference>
<protein>
    <submittedName>
        <fullName evidence="11">DNA helicase/exodeoxyribonuclease V, subunit B</fullName>
    </submittedName>
</protein>
<dbReference type="OrthoDB" id="9758506at2"/>
<proteinExistence type="predicted"/>
<keyword evidence="6" id="KW-0269">Exonuclease</keyword>
<dbReference type="GO" id="GO:0005524">
    <property type="term" value="F:ATP binding"/>
    <property type="evidence" value="ECO:0007669"/>
    <property type="project" value="UniProtKB-KW"/>
</dbReference>
<keyword evidence="5 11" id="KW-0347">Helicase</keyword>
<keyword evidence="8" id="KW-0238">DNA-binding</keyword>
<dbReference type="GO" id="GO:0004527">
    <property type="term" value="F:exonuclease activity"/>
    <property type="evidence" value="ECO:0007669"/>
    <property type="project" value="UniProtKB-KW"/>
</dbReference>
<keyword evidence="3" id="KW-0227">DNA damage</keyword>
<evidence type="ECO:0000256" key="4">
    <source>
        <dbReference type="ARBA" id="ARBA00022801"/>
    </source>
</evidence>
<keyword evidence="9" id="KW-0234">DNA repair</keyword>
<dbReference type="GO" id="GO:0006281">
    <property type="term" value="P:DNA repair"/>
    <property type="evidence" value="ECO:0007669"/>
    <property type="project" value="UniProtKB-KW"/>
</dbReference>
<evidence type="ECO:0000256" key="8">
    <source>
        <dbReference type="ARBA" id="ARBA00023125"/>
    </source>
</evidence>
<evidence type="ECO:0000256" key="9">
    <source>
        <dbReference type="ARBA" id="ARBA00023204"/>
    </source>
</evidence>
<dbReference type="Pfam" id="PF21445">
    <property type="entry name" value="ADDB_N"/>
    <property type="match status" value="1"/>
</dbReference>
<feature type="domain" description="UvrD-like helicase C-terminal" evidence="10">
    <location>
        <begin position="268"/>
        <end position="556"/>
    </location>
</feature>
<dbReference type="STRING" id="1120920.SAMN03080599_02465"/>
<dbReference type="Pfam" id="PF12705">
    <property type="entry name" value="PDDEXK_1"/>
    <property type="match status" value="1"/>
</dbReference>